<evidence type="ECO:0000256" key="1">
    <source>
        <dbReference type="SAM" id="SignalP"/>
    </source>
</evidence>
<dbReference type="RefSeq" id="WP_130419857.1">
    <property type="nucleotide sequence ID" value="NZ_SHKW01000001.1"/>
</dbReference>
<dbReference type="InterPro" id="IPR013783">
    <property type="entry name" value="Ig-like_fold"/>
</dbReference>
<name>A0A4Q7YVW9_9BACT</name>
<organism evidence="3 4">
    <name type="scientific">Edaphobacter modestus</name>
    <dbReference type="NCBI Taxonomy" id="388466"/>
    <lineage>
        <taxon>Bacteria</taxon>
        <taxon>Pseudomonadati</taxon>
        <taxon>Acidobacteriota</taxon>
        <taxon>Terriglobia</taxon>
        <taxon>Terriglobales</taxon>
        <taxon>Acidobacteriaceae</taxon>
        <taxon>Edaphobacter</taxon>
    </lineage>
</organism>
<evidence type="ECO:0000313" key="3">
    <source>
        <dbReference type="EMBL" id="RZU42042.1"/>
    </source>
</evidence>
<dbReference type="Proteomes" id="UP000292958">
    <property type="component" value="Unassembled WGS sequence"/>
</dbReference>
<sequence>MNKFVRGTFVSFFCLGFSVLLGCGGSQFTGSLTGRDGGDGTGPQPAKGQAQVTSLSPSTIAAAAPSFTLTVTGLNFVPTTTVMWDTTPLTTTYVSSTVLQAQVPTALLGIPGSTESITPSPVGTFNYGVNFAITAPQLDGNKSFTVSKSAVQANDMVWSPSDSRFYLAVSSRDTSKPNTVTSLDPQSGLFGSSIPTGSNPAKLAISADGAYLYASLNDSSAVQRYTLPALQSDITIPLGVGSSPNYFASDLQVQPTNSHALAVARMASNTNYPDQGDVVIYDDTTPRAQTTSSPTNLKINELLWNTNGQNLYGITSIAAINLYIMSVDSTGLQIKTSPGITASLNGGLHFDSPTGYIYSDDGIVLDPQNAGLVANFPLGALQSGLNSGSLMIPDSKLNTAYFLGRTIDGPGPGNYVIEAFDLTHFNLLGTASIPNVSGTPYRFVRWGSNGLAFLTTDSNGTGAAGGVYLVSGDFVTSPAP</sequence>
<comment type="caution">
    <text evidence="3">The sequence shown here is derived from an EMBL/GenBank/DDBJ whole genome shotgun (WGS) entry which is preliminary data.</text>
</comment>
<dbReference type="SUPFAM" id="SSF81296">
    <property type="entry name" value="E set domains"/>
    <property type="match status" value="1"/>
</dbReference>
<protein>
    <recommendedName>
        <fullName evidence="2">IPT/TIG domain-containing protein</fullName>
    </recommendedName>
</protein>
<feature type="domain" description="IPT/TIG" evidence="2">
    <location>
        <begin position="51"/>
        <end position="111"/>
    </location>
</feature>
<evidence type="ECO:0000259" key="2">
    <source>
        <dbReference type="Pfam" id="PF01833"/>
    </source>
</evidence>
<dbReference type="Gene3D" id="2.130.10.10">
    <property type="entry name" value="YVTN repeat-like/Quinoprotein amine dehydrogenase"/>
    <property type="match status" value="1"/>
</dbReference>
<dbReference type="InterPro" id="IPR002909">
    <property type="entry name" value="IPT_dom"/>
</dbReference>
<dbReference type="Gene3D" id="2.60.40.10">
    <property type="entry name" value="Immunoglobulins"/>
    <property type="match status" value="1"/>
</dbReference>
<evidence type="ECO:0000313" key="4">
    <source>
        <dbReference type="Proteomes" id="UP000292958"/>
    </source>
</evidence>
<dbReference type="OrthoDB" id="99634at2"/>
<proteinExistence type="predicted"/>
<feature type="signal peptide" evidence="1">
    <location>
        <begin position="1"/>
        <end position="22"/>
    </location>
</feature>
<feature type="chain" id="PRO_5020645024" description="IPT/TIG domain-containing protein" evidence="1">
    <location>
        <begin position="23"/>
        <end position="480"/>
    </location>
</feature>
<gene>
    <name evidence="3" type="ORF">BDD14_3587</name>
</gene>
<dbReference type="AlphaFoldDB" id="A0A4Q7YVW9"/>
<dbReference type="InterPro" id="IPR011048">
    <property type="entry name" value="Haem_d1_sf"/>
</dbReference>
<dbReference type="PROSITE" id="PS51257">
    <property type="entry name" value="PROKAR_LIPOPROTEIN"/>
    <property type="match status" value="1"/>
</dbReference>
<dbReference type="EMBL" id="SHKW01000001">
    <property type="protein sequence ID" value="RZU42042.1"/>
    <property type="molecule type" value="Genomic_DNA"/>
</dbReference>
<keyword evidence="1" id="KW-0732">Signal</keyword>
<keyword evidence="4" id="KW-1185">Reference proteome</keyword>
<accession>A0A4Q7YVW9</accession>
<reference evidence="3 4" key="1">
    <citation type="submission" date="2019-02" db="EMBL/GenBank/DDBJ databases">
        <title>Genomic Encyclopedia of Archaeal and Bacterial Type Strains, Phase II (KMG-II): from individual species to whole genera.</title>
        <authorList>
            <person name="Goeker M."/>
        </authorList>
    </citation>
    <scope>NUCLEOTIDE SEQUENCE [LARGE SCALE GENOMIC DNA]</scope>
    <source>
        <strain evidence="3 4">DSM 18101</strain>
    </source>
</reference>
<dbReference type="SUPFAM" id="SSF51004">
    <property type="entry name" value="C-terminal (heme d1) domain of cytochrome cd1-nitrite reductase"/>
    <property type="match status" value="1"/>
</dbReference>
<dbReference type="Pfam" id="PF01833">
    <property type="entry name" value="TIG"/>
    <property type="match status" value="1"/>
</dbReference>
<dbReference type="InterPro" id="IPR015943">
    <property type="entry name" value="WD40/YVTN_repeat-like_dom_sf"/>
</dbReference>
<dbReference type="InterPro" id="IPR014756">
    <property type="entry name" value="Ig_E-set"/>
</dbReference>